<dbReference type="PROSITE" id="PS51257">
    <property type="entry name" value="PROKAR_LIPOPROTEIN"/>
    <property type="match status" value="1"/>
</dbReference>
<dbReference type="STRING" id="1198245.SAMN05444858_10835"/>
<dbReference type="Pfam" id="PF01547">
    <property type="entry name" value="SBP_bac_1"/>
    <property type="match status" value="1"/>
</dbReference>
<dbReference type="InterPro" id="IPR006059">
    <property type="entry name" value="SBP"/>
</dbReference>
<keyword evidence="1" id="KW-0732">Signal</keyword>
<feature type="chain" id="PRO_5039713190" evidence="1">
    <location>
        <begin position="22"/>
        <end position="435"/>
    </location>
</feature>
<reference evidence="2 3" key="1">
    <citation type="submission" date="2017-01" db="EMBL/GenBank/DDBJ databases">
        <authorList>
            <person name="Mah S.A."/>
            <person name="Swanson W.J."/>
            <person name="Moy G.W."/>
            <person name="Vacquier V.D."/>
        </authorList>
    </citation>
    <scope>NUCLEOTIDE SEQUENCE [LARGE SCALE GENOMIC DNA]</scope>
    <source>
        <strain evidence="2 3">DSM 45758</strain>
    </source>
</reference>
<dbReference type="EMBL" id="FTNF01000008">
    <property type="protein sequence ID" value="SIR28407.1"/>
    <property type="molecule type" value="Genomic_DNA"/>
</dbReference>
<gene>
    <name evidence="2" type="ORF">SAMN05444858_10835</name>
</gene>
<sequence length="435" mass="46147">MRRLRAPLLGAAVAATLAVTGCGVGSGDSGGSSDNMTMTVWTTNPDQLKLLNDLTAEFSKTHGGGKVEIQSIPQADYLTKISIRLSGGTPPDLGWMGAPDAVGMAKNGQLVDLGPQLKDDASYQFDDFVPASFTNWQSGDQVWGVPFSTSPFFTIYNKDLLAKAGAQDPAKLAATGGWTWQALSDLGRKVQPTLPTGSYAFQSNDGGIYGKLVWTTLEPLIRAYGGKVFDPDTGQCQLNSPESVAAIQAYRAMAFTDKTAVPPGNEADFFAGKAAVTFTQTSRLSQLKGAGFDWGVAPLPAGPGGPVNFTGQAGLVAFKGGKHEKLATELVKYLSGKEGTQKLASFFPPARKSVLAEAEQIYAQGPLPKDAIDPVLVSSIEKGYPFRYPSAWPEVLQTSAPVFDKLWAQNANAQDVMNDLCQQLDPLLKRDVAGS</sequence>
<proteinExistence type="predicted"/>
<protein>
    <submittedName>
        <fullName evidence="2">Carbohydrate ABC transporter substrate-binding protein, CUT1 family</fullName>
    </submittedName>
</protein>
<dbReference type="InterPro" id="IPR050490">
    <property type="entry name" value="Bact_solute-bd_prot1"/>
</dbReference>
<dbReference type="AlphaFoldDB" id="A0A1N6ZNM5"/>
<dbReference type="Gene3D" id="3.40.190.10">
    <property type="entry name" value="Periplasmic binding protein-like II"/>
    <property type="match status" value="1"/>
</dbReference>
<dbReference type="PANTHER" id="PTHR43649:SF12">
    <property type="entry name" value="DIACETYLCHITOBIOSE BINDING PROTEIN DASA"/>
    <property type="match status" value="1"/>
</dbReference>
<dbReference type="Proteomes" id="UP000186004">
    <property type="component" value="Unassembled WGS sequence"/>
</dbReference>
<feature type="signal peptide" evidence="1">
    <location>
        <begin position="1"/>
        <end position="21"/>
    </location>
</feature>
<keyword evidence="3" id="KW-1185">Reference proteome</keyword>
<evidence type="ECO:0000313" key="3">
    <source>
        <dbReference type="Proteomes" id="UP000186004"/>
    </source>
</evidence>
<dbReference type="SUPFAM" id="SSF53850">
    <property type="entry name" value="Periplasmic binding protein-like II"/>
    <property type="match status" value="1"/>
</dbReference>
<evidence type="ECO:0000313" key="2">
    <source>
        <dbReference type="EMBL" id="SIR28407.1"/>
    </source>
</evidence>
<dbReference type="PANTHER" id="PTHR43649">
    <property type="entry name" value="ARABINOSE-BINDING PROTEIN-RELATED"/>
    <property type="match status" value="1"/>
</dbReference>
<dbReference type="CDD" id="cd13585">
    <property type="entry name" value="PBP2_TMBP_like"/>
    <property type="match status" value="1"/>
</dbReference>
<dbReference type="OrthoDB" id="3718433at2"/>
<evidence type="ECO:0000256" key="1">
    <source>
        <dbReference type="SAM" id="SignalP"/>
    </source>
</evidence>
<dbReference type="RefSeq" id="WP_076470888.1">
    <property type="nucleotide sequence ID" value="NZ_FTNF01000008.1"/>
</dbReference>
<organism evidence="2 3">
    <name type="scientific">Micromonospora avicenniae</name>
    <dbReference type="NCBI Taxonomy" id="1198245"/>
    <lineage>
        <taxon>Bacteria</taxon>
        <taxon>Bacillati</taxon>
        <taxon>Actinomycetota</taxon>
        <taxon>Actinomycetes</taxon>
        <taxon>Micromonosporales</taxon>
        <taxon>Micromonosporaceae</taxon>
        <taxon>Micromonospora</taxon>
    </lineage>
</organism>
<name>A0A1N6ZNM5_9ACTN</name>
<accession>A0A1N6ZNM5</accession>